<feature type="domain" description="MADS-box" evidence="7">
    <location>
        <begin position="1"/>
        <end position="47"/>
    </location>
</feature>
<accession>A0A9K3ECG3</accession>
<protein>
    <submittedName>
        <fullName evidence="8">Transcription factor MADS-type1 family</fullName>
    </submittedName>
</protein>
<dbReference type="InterPro" id="IPR036879">
    <property type="entry name" value="TF_MADSbox_sf"/>
</dbReference>
<dbReference type="GO" id="GO:0005634">
    <property type="term" value="C:nucleus"/>
    <property type="evidence" value="ECO:0007669"/>
    <property type="project" value="UniProtKB-SubCell"/>
</dbReference>
<keyword evidence="9" id="KW-1185">Reference proteome</keyword>
<dbReference type="PROSITE" id="PS50066">
    <property type="entry name" value="MADS_BOX_2"/>
    <property type="match status" value="1"/>
</dbReference>
<reference evidence="8" key="1">
    <citation type="journal article" date="2017" name="Nature">
        <title>The sunflower genome provides insights into oil metabolism, flowering and Asterid evolution.</title>
        <authorList>
            <person name="Badouin H."/>
            <person name="Gouzy J."/>
            <person name="Grassa C.J."/>
            <person name="Murat F."/>
            <person name="Staton S.E."/>
            <person name="Cottret L."/>
            <person name="Lelandais-Briere C."/>
            <person name="Owens G.L."/>
            <person name="Carrere S."/>
            <person name="Mayjonade B."/>
            <person name="Legrand L."/>
            <person name="Gill N."/>
            <person name="Kane N.C."/>
            <person name="Bowers J.E."/>
            <person name="Hubner S."/>
            <person name="Bellec A."/>
            <person name="Berard A."/>
            <person name="Berges H."/>
            <person name="Blanchet N."/>
            <person name="Boniface M.C."/>
            <person name="Brunel D."/>
            <person name="Catrice O."/>
            <person name="Chaidir N."/>
            <person name="Claudel C."/>
            <person name="Donnadieu C."/>
            <person name="Faraut T."/>
            <person name="Fievet G."/>
            <person name="Helmstetter N."/>
            <person name="King M."/>
            <person name="Knapp S.J."/>
            <person name="Lai Z."/>
            <person name="Le Paslier M.C."/>
            <person name="Lippi Y."/>
            <person name="Lorenzon L."/>
            <person name="Mandel J.R."/>
            <person name="Marage G."/>
            <person name="Marchand G."/>
            <person name="Marquand E."/>
            <person name="Bret-Mestries E."/>
            <person name="Morien E."/>
            <person name="Nambeesan S."/>
            <person name="Nguyen T."/>
            <person name="Pegot-Espagnet P."/>
            <person name="Pouilly N."/>
            <person name="Raftis F."/>
            <person name="Sallet E."/>
            <person name="Schiex T."/>
            <person name="Thomas J."/>
            <person name="Vandecasteele C."/>
            <person name="Vares D."/>
            <person name="Vear F."/>
            <person name="Vautrin S."/>
            <person name="Crespi M."/>
            <person name="Mangin B."/>
            <person name="Burke J.M."/>
            <person name="Salse J."/>
            <person name="Munos S."/>
            <person name="Vincourt P."/>
            <person name="Rieseberg L.H."/>
            <person name="Langlade N.B."/>
        </authorList>
    </citation>
    <scope>NUCLEOTIDE SEQUENCE</scope>
    <source>
        <tissue evidence="8">Leaves</tissue>
    </source>
</reference>
<dbReference type="SUPFAM" id="SSF55455">
    <property type="entry name" value="SRF-like"/>
    <property type="match status" value="1"/>
</dbReference>
<dbReference type="EMBL" id="MNCJ02000329">
    <property type="protein sequence ID" value="KAF5771330.1"/>
    <property type="molecule type" value="Genomic_DNA"/>
</dbReference>
<dbReference type="OrthoDB" id="762064at2759"/>
<organism evidence="8 9">
    <name type="scientific">Helianthus annuus</name>
    <name type="common">Common sunflower</name>
    <dbReference type="NCBI Taxonomy" id="4232"/>
    <lineage>
        <taxon>Eukaryota</taxon>
        <taxon>Viridiplantae</taxon>
        <taxon>Streptophyta</taxon>
        <taxon>Embryophyta</taxon>
        <taxon>Tracheophyta</taxon>
        <taxon>Spermatophyta</taxon>
        <taxon>Magnoliopsida</taxon>
        <taxon>eudicotyledons</taxon>
        <taxon>Gunneridae</taxon>
        <taxon>Pentapetalae</taxon>
        <taxon>asterids</taxon>
        <taxon>campanulids</taxon>
        <taxon>Asterales</taxon>
        <taxon>Asteraceae</taxon>
        <taxon>Asteroideae</taxon>
        <taxon>Heliantheae alliance</taxon>
        <taxon>Heliantheae</taxon>
        <taxon>Helianthus</taxon>
    </lineage>
</organism>
<keyword evidence="2" id="KW-0805">Transcription regulation</keyword>
<dbReference type="GO" id="GO:0046983">
    <property type="term" value="F:protein dimerization activity"/>
    <property type="evidence" value="ECO:0007669"/>
    <property type="project" value="InterPro"/>
</dbReference>
<dbReference type="SMART" id="SM00432">
    <property type="entry name" value="MADS"/>
    <property type="match status" value="1"/>
</dbReference>
<keyword evidence="3" id="KW-0238">DNA-binding</keyword>
<gene>
    <name evidence="8" type="ORF">HanXRQr2_Chr14g0669361</name>
</gene>
<proteinExistence type="predicted"/>
<comment type="subcellular location">
    <subcellularLocation>
        <location evidence="1">Nucleus</location>
    </subcellularLocation>
</comment>
<dbReference type="Gene3D" id="3.40.1810.10">
    <property type="entry name" value="Transcription factor, MADS-box"/>
    <property type="match status" value="1"/>
</dbReference>
<dbReference type="Pfam" id="PF00319">
    <property type="entry name" value="SRF-TF"/>
    <property type="match status" value="1"/>
</dbReference>
<dbReference type="GO" id="GO:0003677">
    <property type="term" value="F:DNA binding"/>
    <property type="evidence" value="ECO:0007669"/>
    <property type="project" value="UniProtKB-KW"/>
</dbReference>
<dbReference type="AlphaFoldDB" id="A0A9K3ECG3"/>
<evidence type="ECO:0000313" key="8">
    <source>
        <dbReference type="EMBL" id="KAF5771330.1"/>
    </source>
</evidence>
<reference evidence="8" key="2">
    <citation type="submission" date="2020-06" db="EMBL/GenBank/DDBJ databases">
        <title>Helianthus annuus Genome sequencing and assembly Release 2.</title>
        <authorList>
            <person name="Gouzy J."/>
            <person name="Langlade N."/>
            <person name="Munos S."/>
        </authorList>
    </citation>
    <scope>NUCLEOTIDE SEQUENCE</scope>
    <source>
        <tissue evidence="8">Leaves</tissue>
    </source>
</reference>
<keyword evidence="6" id="KW-0175">Coiled coil</keyword>
<evidence type="ECO:0000256" key="4">
    <source>
        <dbReference type="ARBA" id="ARBA00023163"/>
    </source>
</evidence>
<feature type="coiled-coil region" evidence="6">
    <location>
        <begin position="91"/>
        <end position="118"/>
    </location>
</feature>
<evidence type="ECO:0000256" key="2">
    <source>
        <dbReference type="ARBA" id="ARBA00023015"/>
    </source>
</evidence>
<keyword evidence="5" id="KW-0539">Nucleus</keyword>
<comment type="caution">
    <text evidence="8">The sequence shown here is derived from an EMBL/GenBank/DDBJ whole genome shotgun (WGS) entry which is preliminary data.</text>
</comment>
<evidence type="ECO:0000256" key="1">
    <source>
        <dbReference type="ARBA" id="ARBA00004123"/>
    </source>
</evidence>
<sequence length="159" mass="18304">MARARVKLARILNESKRRATLKKRRLALIKSLQALCVLCKVKACMIVCDGLNDQSTDNVMVWPSRKEVKTMVANFNSVPEQKQNKKNVTHEKFLENMLVNEKSKLQALKKKNDQMEIEEILHKLHSAPTSIDLQSGKLSQAYFYIEELIKMIEEKESSS</sequence>
<dbReference type="Proteomes" id="UP000215914">
    <property type="component" value="Unassembled WGS sequence"/>
</dbReference>
<name>A0A9K3ECG3_HELAN</name>
<evidence type="ECO:0000256" key="5">
    <source>
        <dbReference type="ARBA" id="ARBA00023242"/>
    </source>
</evidence>
<evidence type="ECO:0000256" key="6">
    <source>
        <dbReference type="SAM" id="Coils"/>
    </source>
</evidence>
<evidence type="ECO:0000256" key="3">
    <source>
        <dbReference type="ARBA" id="ARBA00023125"/>
    </source>
</evidence>
<keyword evidence="4" id="KW-0804">Transcription</keyword>
<evidence type="ECO:0000259" key="7">
    <source>
        <dbReference type="PROSITE" id="PS50066"/>
    </source>
</evidence>
<dbReference type="Gramene" id="mRNA:HanXRQr2_Chr14g0669361">
    <property type="protein sequence ID" value="CDS:HanXRQr2_Chr14g0669361.1"/>
    <property type="gene ID" value="HanXRQr2_Chr14g0669361"/>
</dbReference>
<dbReference type="PRINTS" id="PR00404">
    <property type="entry name" value="MADSDOMAIN"/>
</dbReference>
<dbReference type="InterPro" id="IPR002100">
    <property type="entry name" value="TF_MADSbox"/>
</dbReference>
<evidence type="ECO:0000313" key="9">
    <source>
        <dbReference type="Proteomes" id="UP000215914"/>
    </source>
</evidence>